<dbReference type="EMBL" id="RJVQ01000005">
    <property type="protein sequence ID" value="RQW62640.1"/>
    <property type="molecule type" value="Genomic_DNA"/>
</dbReference>
<dbReference type="GO" id="GO:0055085">
    <property type="term" value="P:transmembrane transport"/>
    <property type="evidence" value="ECO:0007669"/>
    <property type="project" value="InterPro"/>
</dbReference>
<dbReference type="PANTHER" id="PTHR33376">
    <property type="match status" value="1"/>
</dbReference>
<dbReference type="PANTHER" id="PTHR33376:SF15">
    <property type="entry name" value="BLL6794 PROTEIN"/>
    <property type="match status" value="1"/>
</dbReference>
<sequence>MKGFKTRTTAKLSGFLAASLLSITTAHAATSFIANSFYDQNHPLSKYGYIEWGKKLKQDSNGSLDPQIYTGTVLLSPRAAMQGIRDNVVQVASHAAIYTPSALPVANAIQELGFNLDDPIATILAVTDFSMNNPQQLAEWKKSGVVYLGAYTTPPYVLFCREPVKTLDEIKGKRIRAAGSTVSQWLEKVGAIPVNVASSEMYTGLDRGSLDCATNAANDLIDRSLWEVAKYTTMLPTGMYWSGPHWGVNPSFWKGLSDDQRMVFKKVTADSMMRMIVEYMKSANNAISEAKAKGNTVSSPSPELLASVEDYRSQALQNIYSLVEKKYGIKDGHKLIDSFMATYMKWKKLLKDTDVTDEQALAKLAEKEIYNKLPTDYGLK</sequence>
<feature type="signal peptide" evidence="2">
    <location>
        <begin position="1"/>
        <end position="28"/>
    </location>
</feature>
<proteinExistence type="predicted"/>
<dbReference type="Gene3D" id="3.40.190.170">
    <property type="entry name" value="Bacterial extracellular solute-binding protein, family 7"/>
    <property type="match status" value="1"/>
</dbReference>
<feature type="chain" id="PRO_5018214583" evidence="2">
    <location>
        <begin position="29"/>
        <end position="380"/>
    </location>
</feature>
<organism evidence="3 4">
    <name type="scientific">Vibrio viridaestus</name>
    <dbReference type="NCBI Taxonomy" id="2487322"/>
    <lineage>
        <taxon>Bacteria</taxon>
        <taxon>Pseudomonadati</taxon>
        <taxon>Pseudomonadota</taxon>
        <taxon>Gammaproteobacteria</taxon>
        <taxon>Vibrionales</taxon>
        <taxon>Vibrionaceae</taxon>
        <taxon>Vibrio</taxon>
    </lineage>
</organism>
<dbReference type="InterPro" id="IPR038404">
    <property type="entry name" value="TRAP_DctP_sf"/>
</dbReference>
<evidence type="ECO:0000256" key="1">
    <source>
        <dbReference type="ARBA" id="ARBA00022729"/>
    </source>
</evidence>
<dbReference type="RefSeq" id="WP_124937635.1">
    <property type="nucleotide sequence ID" value="NZ_RJVQ01000005.1"/>
</dbReference>
<protein>
    <submittedName>
        <fullName evidence="3">C4-dicarboxylate ABC transporter substrate-binding protein</fullName>
    </submittedName>
</protein>
<gene>
    <name evidence="3" type="ORF">EES38_13015</name>
</gene>
<dbReference type="OrthoDB" id="9783941at2"/>
<evidence type="ECO:0000313" key="4">
    <source>
        <dbReference type="Proteomes" id="UP000281112"/>
    </source>
</evidence>
<evidence type="ECO:0000256" key="2">
    <source>
        <dbReference type="SAM" id="SignalP"/>
    </source>
</evidence>
<dbReference type="InterPro" id="IPR018389">
    <property type="entry name" value="DctP_fam"/>
</dbReference>
<accession>A0A3N9TF26</accession>
<dbReference type="CDD" id="cd13666">
    <property type="entry name" value="PBP2_TRAP_DctP_like_1"/>
    <property type="match status" value="1"/>
</dbReference>
<comment type="caution">
    <text evidence="3">The sequence shown here is derived from an EMBL/GenBank/DDBJ whole genome shotgun (WGS) entry which is preliminary data.</text>
</comment>
<dbReference type="AlphaFoldDB" id="A0A3N9TF26"/>
<name>A0A3N9TF26_9VIBR</name>
<keyword evidence="1 2" id="KW-0732">Signal</keyword>
<dbReference type="Pfam" id="PF03480">
    <property type="entry name" value="DctP"/>
    <property type="match status" value="1"/>
</dbReference>
<evidence type="ECO:0000313" key="3">
    <source>
        <dbReference type="EMBL" id="RQW62640.1"/>
    </source>
</evidence>
<keyword evidence="4" id="KW-1185">Reference proteome</keyword>
<dbReference type="Proteomes" id="UP000281112">
    <property type="component" value="Unassembled WGS sequence"/>
</dbReference>
<reference evidence="3 4" key="1">
    <citation type="submission" date="2018-11" db="EMBL/GenBank/DDBJ databases">
        <title>Vibrio LJC006 sp. nov., isolated from seawater during the bloom of the enteromorpha.</title>
        <authorList>
            <person name="Liang J."/>
        </authorList>
    </citation>
    <scope>NUCLEOTIDE SEQUENCE [LARGE SCALE GENOMIC DNA]</scope>
    <source>
        <strain evidence="3 4">LJC006</strain>
    </source>
</reference>
<dbReference type="SUPFAM" id="SSF53850">
    <property type="entry name" value="Periplasmic binding protein-like II"/>
    <property type="match status" value="1"/>
</dbReference>
<dbReference type="NCBIfam" id="NF037995">
    <property type="entry name" value="TRAP_S1"/>
    <property type="match status" value="1"/>
</dbReference>